<sequence length="119" mass="13121">MFYGATKPDPIELAEDAESISLMLAFIYPVAPPHINTIDHLEKIMKVSQKYDVERMTKFIEEAVTLGSKLMTLDPITYCRVISAEEREPTHGRRASAACKILPASGSRHRAGWGAGSTS</sequence>
<evidence type="ECO:0008006" key="3">
    <source>
        <dbReference type="Google" id="ProtNLM"/>
    </source>
</evidence>
<proteinExistence type="predicted"/>
<dbReference type="Proteomes" id="UP000011668">
    <property type="component" value="Unassembled WGS sequence"/>
</dbReference>
<organism evidence="1 2">
    <name type="scientific">Thanatephorus cucumeris (strain AG1-IA)</name>
    <name type="common">Rice sheath blight fungus</name>
    <name type="synonym">Rhizoctonia solani</name>
    <dbReference type="NCBI Taxonomy" id="983506"/>
    <lineage>
        <taxon>Eukaryota</taxon>
        <taxon>Fungi</taxon>
        <taxon>Dikarya</taxon>
        <taxon>Basidiomycota</taxon>
        <taxon>Agaricomycotina</taxon>
        <taxon>Agaricomycetes</taxon>
        <taxon>Cantharellales</taxon>
        <taxon>Ceratobasidiaceae</taxon>
        <taxon>Rhizoctonia</taxon>
        <taxon>Rhizoctonia solani AG-1</taxon>
    </lineage>
</organism>
<evidence type="ECO:0000313" key="2">
    <source>
        <dbReference type="Proteomes" id="UP000011668"/>
    </source>
</evidence>
<keyword evidence="2" id="KW-1185">Reference proteome</keyword>
<dbReference type="EMBL" id="AFRT01005875">
    <property type="protein sequence ID" value="ELU35637.1"/>
    <property type="molecule type" value="Genomic_DNA"/>
</dbReference>
<gene>
    <name evidence="1" type="ORF">AG1IA_10333</name>
</gene>
<protein>
    <recommendedName>
        <fullName evidence="3">BTB domain-containing protein</fullName>
    </recommendedName>
</protein>
<name>L8WFY6_THACA</name>
<reference evidence="1 2" key="1">
    <citation type="journal article" date="2013" name="Nat. Commun.">
        <title>The evolution and pathogenic mechanisms of the rice sheath blight pathogen.</title>
        <authorList>
            <person name="Zheng A."/>
            <person name="Lin R."/>
            <person name="Xu L."/>
            <person name="Qin P."/>
            <person name="Tang C."/>
            <person name="Ai P."/>
            <person name="Zhang D."/>
            <person name="Liu Y."/>
            <person name="Sun Z."/>
            <person name="Feng H."/>
            <person name="Wang Y."/>
            <person name="Chen Y."/>
            <person name="Liang X."/>
            <person name="Fu R."/>
            <person name="Li Q."/>
            <person name="Zhang J."/>
            <person name="Yu X."/>
            <person name="Xie Z."/>
            <person name="Ding L."/>
            <person name="Guan P."/>
            <person name="Tang J."/>
            <person name="Liang Y."/>
            <person name="Wang S."/>
            <person name="Deng Q."/>
            <person name="Li S."/>
            <person name="Zhu J."/>
            <person name="Wang L."/>
            <person name="Liu H."/>
            <person name="Li P."/>
        </authorList>
    </citation>
    <scope>NUCLEOTIDE SEQUENCE [LARGE SCALE GENOMIC DNA]</scope>
    <source>
        <strain evidence="2">AG-1 IA</strain>
    </source>
</reference>
<comment type="caution">
    <text evidence="1">The sequence shown here is derived from an EMBL/GenBank/DDBJ whole genome shotgun (WGS) entry which is preliminary data.</text>
</comment>
<dbReference type="STRING" id="983506.L8WFY6"/>
<dbReference type="OrthoDB" id="2914220at2759"/>
<dbReference type="AlphaFoldDB" id="L8WFY6"/>
<evidence type="ECO:0000313" key="1">
    <source>
        <dbReference type="EMBL" id="ELU35637.1"/>
    </source>
</evidence>
<accession>L8WFY6</accession>
<dbReference type="HOGENOM" id="CLU_2063062_0_0_1"/>